<accession>A0A8T1X877</accession>
<dbReference type="InterPro" id="IPR000172">
    <property type="entry name" value="GMC_OxRdtase_N"/>
</dbReference>
<dbReference type="GO" id="GO:0005576">
    <property type="term" value="C:extracellular region"/>
    <property type="evidence" value="ECO:0007669"/>
    <property type="project" value="InterPro"/>
</dbReference>
<dbReference type="PROSITE" id="PS50948">
    <property type="entry name" value="PAN"/>
    <property type="match status" value="1"/>
</dbReference>
<evidence type="ECO:0000256" key="1">
    <source>
        <dbReference type="ARBA" id="ARBA00022737"/>
    </source>
</evidence>
<dbReference type="Pfam" id="PF05199">
    <property type="entry name" value="GMC_oxred_C"/>
    <property type="match status" value="1"/>
</dbReference>
<dbReference type="PANTHER" id="PTHR47190:SF2">
    <property type="entry name" value="CELLOBIOSE DEHYDROGENASE (AFU_ORTHOLOGUE AFUA_2G17620)"/>
    <property type="match status" value="1"/>
</dbReference>
<dbReference type="InterPro" id="IPR007867">
    <property type="entry name" value="GMC_OxRtase_C"/>
</dbReference>
<dbReference type="InterPro" id="IPR053208">
    <property type="entry name" value="GMC_Oxidoreductase_CD"/>
</dbReference>
<name>A0A8T1X877_9STRA</name>
<dbReference type="EMBL" id="JAGDFL010000011">
    <property type="protein sequence ID" value="KAG7401554.1"/>
    <property type="molecule type" value="Genomic_DNA"/>
</dbReference>
<organism evidence="5 6">
    <name type="scientific">Phytophthora boehmeriae</name>
    <dbReference type="NCBI Taxonomy" id="109152"/>
    <lineage>
        <taxon>Eukaryota</taxon>
        <taxon>Sar</taxon>
        <taxon>Stramenopiles</taxon>
        <taxon>Oomycota</taxon>
        <taxon>Peronosporomycetes</taxon>
        <taxon>Peronosporales</taxon>
        <taxon>Peronosporaceae</taxon>
        <taxon>Phytophthora</taxon>
    </lineage>
</organism>
<dbReference type="GO" id="GO:0006508">
    <property type="term" value="P:proteolysis"/>
    <property type="evidence" value="ECO:0007669"/>
    <property type="project" value="InterPro"/>
</dbReference>
<protein>
    <recommendedName>
        <fullName evidence="4">Apple domain-containing protein</fullName>
    </recommendedName>
</protein>
<dbReference type="GO" id="GO:0016614">
    <property type="term" value="F:oxidoreductase activity, acting on CH-OH group of donors"/>
    <property type="evidence" value="ECO:0007669"/>
    <property type="project" value="InterPro"/>
</dbReference>
<feature type="region of interest" description="Disordered" evidence="3">
    <location>
        <begin position="1"/>
        <end position="22"/>
    </location>
</feature>
<evidence type="ECO:0000313" key="5">
    <source>
        <dbReference type="EMBL" id="KAG7401554.1"/>
    </source>
</evidence>
<reference evidence="5" key="1">
    <citation type="submission" date="2021-02" db="EMBL/GenBank/DDBJ databases">
        <authorList>
            <person name="Palmer J.M."/>
        </authorList>
    </citation>
    <scope>NUCLEOTIDE SEQUENCE</scope>
    <source>
        <strain evidence="5">SCRP23</strain>
    </source>
</reference>
<dbReference type="Proteomes" id="UP000693981">
    <property type="component" value="Unassembled WGS sequence"/>
</dbReference>
<dbReference type="InterPro" id="IPR003609">
    <property type="entry name" value="Pan_app"/>
</dbReference>
<evidence type="ECO:0000313" key="6">
    <source>
        <dbReference type="Proteomes" id="UP000693981"/>
    </source>
</evidence>
<dbReference type="GO" id="GO:0050660">
    <property type="term" value="F:flavin adenine dinucleotide binding"/>
    <property type="evidence" value="ECO:0007669"/>
    <property type="project" value="InterPro"/>
</dbReference>
<dbReference type="PROSITE" id="PS00624">
    <property type="entry name" value="GMC_OXRED_2"/>
    <property type="match status" value="1"/>
</dbReference>
<evidence type="ECO:0000259" key="4">
    <source>
        <dbReference type="PROSITE" id="PS50948"/>
    </source>
</evidence>
<proteinExistence type="predicted"/>
<dbReference type="InterPro" id="IPR000177">
    <property type="entry name" value="Apple"/>
</dbReference>
<dbReference type="PANTHER" id="PTHR47190">
    <property type="entry name" value="DEHYDROGENASE, PUTATIVE-RELATED"/>
    <property type="match status" value="1"/>
</dbReference>
<keyword evidence="6" id="KW-1185">Reference proteome</keyword>
<feature type="compositionally biased region" description="Basic and acidic residues" evidence="3">
    <location>
        <begin position="1"/>
        <end position="15"/>
    </location>
</feature>
<keyword evidence="1" id="KW-0677">Repeat</keyword>
<sequence length="551" mass="59000">MNAKMDENEMMHGHTDQPSPDGKWYSQEGYHIVSKALLSDGYAERMLNDPSARNDKHKTFGHPPFTIKDGKRDSPANAFWGPMRARSNVKLMTDAKVEYLVHDATGTVSGVVYGGVAQASLSSRGAVIMAAGALSTPKVLIQSGVGPNSQLNLLKDRSEFPGVSQTGGWIPNSNVGRNLFDSGLMYASFSHSNMSSFHFPKRPAEAINQYMNHNFTGPWAGAGPVLISYETGEVSGRTYEFQSNVLADAIGEFGSANDTFTMSLYVNNQESRAASGFDSNGDWQAFNDGDAYFSTPRDLAAMQSYAQRMIRLMEDSGAKFLSAPESELETVAAWVKDTGSYISYFFGGTCYASSDANDIERCADEKLRVLGLQNVFLADASAMRDGTVNPYGFVMYIGREAADQVKTFIASGGSASNGTCSVLENDVNYVGNDVGSHRSASADACCPTCSGISGCRAYTWTDYDGGTCWLKSSRGATESKAGARSGVLKSATNACSALEDNVAEPHGVSMAARSADKCCSICKATGGCKAYTWQEQNGGICTVKGGKENRQ</sequence>
<feature type="domain" description="Apple" evidence="4">
    <location>
        <begin position="420"/>
        <end position="495"/>
    </location>
</feature>
<dbReference type="OrthoDB" id="413885at2759"/>
<dbReference type="CDD" id="cd01100">
    <property type="entry name" value="APPLE_Factor_XI_like"/>
    <property type="match status" value="1"/>
</dbReference>
<gene>
    <name evidence="5" type="ORF">PHYBOEH_000612</name>
</gene>
<dbReference type="SMART" id="SM00223">
    <property type="entry name" value="APPLE"/>
    <property type="match status" value="1"/>
</dbReference>
<comment type="caution">
    <text evidence="5">The sequence shown here is derived from an EMBL/GenBank/DDBJ whole genome shotgun (WGS) entry which is preliminary data.</text>
</comment>
<evidence type="ECO:0000256" key="3">
    <source>
        <dbReference type="SAM" id="MobiDB-lite"/>
    </source>
</evidence>
<dbReference type="AlphaFoldDB" id="A0A8T1X877"/>
<dbReference type="Pfam" id="PF14295">
    <property type="entry name" value="PAN_4"/>
    <property type="match status" value="2"/>
</dbReference>
<evidence type="ECO:0000256" key="2">
    <source>
        <dbReference type="ARBA" id="ARBA00023157"/>
    </source>
</evidence>
<dbReference type="Pfam" id="PF00732">
    <property type="entry name" value="GMC_oxred_N"/>
    <property type="match status" value="1"/>
</dbReference>
<keyword evidence="2" id="KW-1015">Disulfide bond</keyword>